<sequence length="106" mass="12591">MNSGADDCQEDVKEHGVSDRDLIMLHSTENSDEEIDENPLLKVANKDKLHVLDDELYDMVANQRQENEKIESFDVEKAKQKMSEMEKFDKMDYKLKSRRWKKMSFF</sequence>
<dbReference type="EMBL" id="JBGFUD010001931">
    <property type="protein sequence ID" value="MFH4976931.1"/>
    <property type="molecule type" value="Genomic_DNA"/>
</dbReference>
<reference evidence="1 2" key="1">
    <citation type="submission" date="2024-08" db="EMBL/GenBank/DDBJ databases">
        <title>Gnathostoma spinigerum genome.</title>
        <authorList>
            <person name="Gonzalez-Bertolin B."/>
            <person name="Monzon S."/>
            <person name="Zaballos A."/>
            <person name="Jimenez P."/>
            <person name="Dekumyoy P."/>
            <person name="Varona S."/>
            <person name="Cuesta I."/>
            <person name="Sumanam S."/>
            <person name="Adisakwattana P."/>
            <person name="Gasser R.B."/>
            <person name="Hernandez-Gonzalez A."/>
            <person name="Young N.D."/>
            <person name="Perteguer M.J."/>
        </authorList>
    </citation>
    <scope>NUCLEOTIDE SEQUENCE [LARGE SCALE GENOMIC DNA]</scope>
    <source>
        <strain evidence="1">AL3</strain>
        <tissue evidence="1">Liver</tissue>
    </source>
</reference>
<evidence type="ECO:0000313" key="1">
    <source>
        <dbReference type="EMBL" id="MFH4976931.1"/>
    </source>
</evidence>
<protein>
    <submittedName>
        <fullName evidence="1">Uncharacterized protein</fullName>
    </submittedName>
</protein>
<dbReference type="Proteomes" id="UP001608902">
    <property type="component" value="Unassembled WGS sequence"/>
</dbReference>
<comment type="caution">
    <text evidence="1">The sequence shown here is derived from an EMBL/GenBank/DDBJ whole genome shotgun (WGS) entry which is preliminary data.</text>
</comment>
<gene>
    <name evidence="1" type="ORF">AB6A40_003640</name>
</gene>
<keyword evidence="2" id="KW-1185">Reference proteome</keyword>
<name>A0ABD6EHS1_9BILA</name>
<organism evidence="1 2">
    <name type="scientific">Gnathostoma spinigerum</name>
    <dbReference type="NCBI Taxonomy" id="75299"/>
    <lineage>
        <taxon>Eukaryota</taxon>
        <taxon>Metazoa</taxon>
        <taxon>Ecdysozoa</taxon>
        <taxon>Nematoda</taxon>
        <taxon>Chromadorea</taxon>
        <taxon>Rhabditida</taxon>
        <taxon>Spirurina</taxon>
        <taxon>Gnathostomatomorpha</taxon>
        <taxon>Gnathostomatoidea</taxon>
        <taxon>Gnathostomatidae</taxon>
        <taxon>Gnathostoma</taxon>
    </lineage>
</organism>
<dbReference type="AlphaFoldDB" id="A0ABD6EHS1"/>
<proteinExistence type="predicted"/>
<evidence type="ECO:0000313" key="2">
    <source>
        <dbReference type="Proteomes" id="UP001608902"/>
    </source>
</evidence>
<accession>A0ABD6EHS1</accession>